<dbReference type="Proteomes" id="UP001212499">
    <property type="component" value="Unassembled WGS sequence"/>
</dbReference>
<evidence type="ECO:0000313" key="2">
    <source>
        <dbReference type="EMBL" id="MDB9541461.1"/>
    </source>
</evidence>
<feature type="domain" description="Glycosyl transferase family 1" evidence="1">
    <location>
        <begin position="209"/>
        <end position="383"/>
    </location>
</feature>
<comment type="caution">
    <text evidence="2">The sequence shown here is derived from an EMBL/GenBank/DDBJ whole genome shotgun (WGS) entry which is preliminary data.</text>
</comment>
<dbReference type="InterPro" id="IPR001296">
    <property type="entry name" value="Glyco_trans_1"/>
</dbReference>
<keyword evidence="2" id="KW-0808">Transferase</keyword>
<dbReference type="GO" id="GO:0016757">
    <property type="term" value="F:glycosyltransferase activity"/>
    <property type="evidence" value="ECO:0007669"/>
    <property type="project" value="UniProtKB-KW"/>
</dbReference>
<keyword evidence="2" id="KW-0328">Glycosyltransferase</keyword>
<dbReference type="PANTHER" id="PTHR12526">
    <property type="entry name" value="GLYCOSYLTRANSFERASE"/>
    <property type="match status" value="1"/>
</dbReference>
<gene>
    <name evidence="2" type="ORF">PN457_17660</name>
</gene>
<sequence length="406" mass="46466">MQKNHKILIIGWFKFPFGSAAASRIRTLAKGLNENGFEVFVVTTARIPLRNEDHTDTGELSWQNIKYETENCYENDGRKLSLIQRIWKYLQAIYKSWVRVYKLIHTAQVDSIMIYGRSVISYLPVVMLARFYGVPLFYDMVEWFPPSQFKGGLINPMFYDDWLGRYLPLLGSQGVISITHYISEKYIRHQIPCLILPSIFDYSLSQQLKPPDTEIKDKQFVVLYAGTCKLGDGFENLLDAVKIAFSKGCPIRLDVLGTDGLSGPAAKQRQICEQDEILRFRVRFLGRVSDENYLSTLCSANCLVLPRPDCQTVNAAFPTRLPEFLSTGRPVLTTNVPDVPRYLDAGIHAEIVSADTSNALAYGIIRLWQYPERALQIGIAGQRRGREVFDYHHHMTKLSEFITKFR</sequence>
<dbReference type="RefSeq" id="WP_271734918.1">
    <property type="nucleotide sequence ID" value="NZ_JANQDP010000005.1"/>
</dbReference>
<dbReference type="EMBL" id="JAQMUH010000194">
    <property type="protein sequence ID" value="MDB9541461.1"/>
    <property type="molecule type" value="Genomic_DNA"/>
</dbReference>
<accession>A0ABT5AYH0</accession>
<reference evidence="2 3" key="1">
    <citation type="submission" date="2023-01" db="EMBL/GenBank/DDBJ databases">
        <title>Genomes from the Australian National Cyanobacteria Reference Collection.</title>
        <authorList>
            <person name="Willis A."/>
            <person name="Lee E.M.F."/>
        </authorList>
    </citation>
    <scope>NUCLEOTIDE SEQUENCE [LARGE SCALE GENOMIC DNA]</scope>
    <source>
        <strain evidence="2 3">CS-1033</strain>
    </source>
</reference>
<name>A0ABT5AYH0_9CYAN</name>
<keyword evidence="3" id="KW-1185">Reference proteome</keyword>
<evidence type="ECO:0000259" key="1">
    <source>
        <dbReference type="Pfam" id="PF00534"/>
    </source>
</evidence>
<protein>
    <submittedName>
        <fullName evidence="2">Glycosyltransferase</fullName>
        <ecNumber evidence="2">2.4.-.-</ecNumber>
    </submittedName>
</protein>
<evidence type="ECO:0000313" key="3">
    <source>
        <dbReference type="Proteomes" id="UP001212499"/>
    </source>
</evidence>
<dbReference type="Pfam" id="PF00534">
    <property type="entry name" value="Glycos_transf_1"/>
    <property type="match status" value="1"/>
</dbReference>
<dbReference type="SUPFAM" id="SSF53756">
    <property type="entry name" value="UDP-Glycosyltransferase/glycogen phosphorylase"/>
    <property type="match status" value="1"/>
</dbReference>
<dbReference type="Gene3D" id="3.40.50.2000">
    <property type="entry name" value="Glycogen Phosphorylase B"/>
    <property type="match status" value="2"/>
</dbReference>
<dbReference type="EC" id="2.4.-.-" evidence="2"/>
<organism evidence="2 3">
    <name type="scientific">Anabaenopsis arnoldii</name>
    <dbReference type="NCBI Taxonomy" id="2152938"/>
    <lineage>
        <taxon>Bacteria</taxon>
        <taxon>Bacillati</taxon>
        <taxon>Cyanobacteriota</taxon>
        <taxon>Cyanophyceae</taxon>
        <taxon>Nostocales</taxon>
        <taxon>Nodulariaceae</taxon>
        <taxon>Anabaenopsis</taxon>
    </lineage>
</organism>
<proteinExistence type="predicted"/>